<gene>
    <name evidence="1" type="ORF">ABV298_23230</name>
</gene>
<organism evidence="1">
    <name type="scientific">Dyadobacter sp. 676</name>
    <dbReference type="NCBI Taxonomy" id="3088362"/>
    <lineage>
        <taxon>Bacteria</taxon>
        <taxon>Pseudomonadati</taxon>
        <taxon>Bacteroidota</taxon>
        <taxon>Cytophagia</taxon>
        <taxon>Cytophagales</taxon>
        <taxon>Spirosomataceae</taxon>
        <taxon>Dyadobacter</taxon>
    </lineage>
</organism>
<accession>A0AAU8FFB1</accession>
<dbReference type="AlphaFoldDB" id="A0AAU8FFB1"/>
<dbReference type="RefSeq" id="WP_353718541.1">
    <property type="nucleotide sequence ID" value="NZ_CP159289.1"/>
</dbReference>
<reference evidence="1" key="1">
    <citation type="submission" date="2024-06" db="EMBL/GenBank/DDBJ databases">
        <title>Sequencing and assembly of the genome of Dyadobacter sp. strain 676, a symbiont of Cyamopsis tetragonoloba.</title>
        <authorList>
            <person name="Guro P."/>
            <person name="Sazanova A."/>
            <person name="Kuznetsova I."/>
            <person name="Belimov A."/>
            <person name="Safronova V."/>
        </authorList>
    </citation>
    <scope>NUCLEOTIDE SEQUENCE</scope>
    <source>
        <strain evidence="1">676</strain>
    </source>
</reference>
<name>A0AAU8FFB1_9BACT</name>
<proteinExistence type="predicted"/>
<protein>
    <recommendedName>
        <fullName evidence="2">Porin</fullName>
    </recommendedName>
</protein>
<dbReference type="EMBL" id="CP159289">
    <property type="protein sequence ID" value="XCH23215.1"/>
    <property type="molecule type" value="Genomic_DNA"/>
</dbReference>
<sequence>MRKAVYLLLLGITATGLLAPTRTLAQFSLSGQLRTRTELLDGQGAMLSKGEKPAFFTSQRTRLNAGYKGYRTQFFIAVQDVRVWGQDASTNNRITNSAMNGLMLHEAWGGDQLAGYQPDKAG</sequence>
<evidence type="ECO:0000313" key="1">
    <source>
        <dbReference type="EMBL" id="XCH23215.1"/>
    </source>
</evidence>
<evidence type="ECO:0008006" key="2">
    <source>
        <dbReference type="Google" id="ProtNLM"/>
    </source>
</evidence>